<keyword evidence="3" id="KW-1185">Reference proteome</keyword>
<dbReference type="KEGG" id="eiv:EIN_425120"/>
<feature type="signal peptide" evidence="1">
    <location>
        <begin position="1"/>
        <end position="20"/>
    </location>
</feature>
<gene>
    <name evidence="2" type="ORF">EIN_425120</name>
</gene>
<dbReference type="VEuPathDB" id="AmoebaDB:EIN_425120"/>
<proteinExistence type="predicted"/>
<feature type="chain" id="PRO_5001980225" evidence="1">
    <location>
        <begin position="21"/>
        <end position="159"/>
    </location>
</feature>
<evidence type="ECO:0000313" key="2">
    <source>
        <dbReference type="EMBL" id="ELP89790.1"/>
    </source>
</evidence>
<sequence>MYKWVTFGAMTLSTLLVMFGASPIFEVNEDSIEITPEPLNTSEILDFIKKDGSFYNSMDVSKTQDLIHEIGEDSEQSQIEPIAVRKENEETLEIIEKEVIQEENSDLKKDQLFENEMKKREVVIVKNEKGDYELLVINCVVSLFIAVIETHFTITIFFS</sequence>
<evidence type="ECO:0000256" key="1">
    <source>
        <dbReference type="SAM" id="SignalP"/>
    </source>
</evidence>
<dbReference type="RefSeq" id="XP_004256561.1">
    <property type="nucleotide sequence ID" value="XM_004256513.1"/>
</dbReference>
<protein>
    <submittedName>
        <fullName evidence="2">Uncharacterized protein</fullName>
    </submittedName>
</protein>
<name>A0A0A1U635_ENTIV</name>
<dbReference type="AlphaFoldDB" id="A0A0A1U635"/>
<dbReference type="GeneID" id="14888728"/>
<dbReference type="EMBL" id="KB206573">
    <property type="protein sequence ID" value="ELP89790.1"/>
    <property type="molecule type" value="Genomic_DNA"/>
</dbReference>
<organism evidence="2 3">
    <name type="scientific">Entamoeba invadens IP1</name>
    <dbReference type="NCBI Taxonomy" id="370355"/>
    <lineage>
        <taxon>Eukaryota</taxon>
        <taxon>Amoebozoa</taxon>
        <taxon>Evosea</taxon>
        <taxon>Archamoebae</taxon>
        <taxon>Mastigamoebida</taxon>
        <taxon>Entamoebidae</taxon>
        <taxon>Entamoeba</taxon>
    </lineage>
</organism>
<keyword evidence="1" id="KW-0732">Signal</keyword>
<reference evidence="2 3" key="1">
    <citation type="submission" date="2012-10" db="EMBL/GenBank/DDBJ databases">
        <authorList>
            <person name="Zafar N."/>
            <person name="Inman J."/>
            <person name="Hall N."/>
            <person name="Lorenzi H."/>
            <person name="Caler E."/>
        </authorList>
    </citation>
    <scope>NUCLEOTIDE SEQUENCE [LARGE SCALE GENOMIC DNA]</scope>
    <source>
        <strain evidence="2 3">IP1</strain>
    </source>
</reference>
<accession>A0A0A1U635</accession>
<evidence type="ECO:0000313" key="3">
    <source>
        <dbReference type="Proteomes" id="UP000014680"/>
    </source>
</evidence>
<dbReference type="Proteomes" id="UP000014680">
    <property type="component" value="Unassembled WGS sequence"/>
</dbReference>